<dbReference type="InterPro" id="IPR036637">
    <property type="entry name" value="Phosphohistidine_dom_sf"/>
</dbReference>
<dbReference type="STRING" id="888061.AXF15_05770"/>
<evidence type="ECO:0000256" key="14">
    <source>
        <dbReference type="ARBA" id="ARBA00047700"/>
    </source>
</evidence>
<evidence type="ECO:0000313" key="17">
    <source>
        <dbReference type="EMBL" id="AMD92659.1"/>
    </source>
</evidence>
<keyword evidence="18" id="KW-1185">Reference proteome</keyword>
<dbReference type="Gene3D" id="3.30.470.20">
    <property type="entry name" value="ATP-grasp fold, B domain"/>
    <property type="match status" value="1"/>
</dbReference>
<gene>
    <name evidence="17" type="ORF">AXF15_05770</name>
</gene>
<proteinExistence type="inferred from homology"/>
<dbReference type="InterPro" id="IPR002192">
    <property type="entry name" value="PPDK_AMP/ATP-bd"/>
</dbReference>
<evidence type="ECO:0000256" key="7">
    <source>
        <dbReference type="ARBA" id="ARBA00022679"/>
    </source>
</evidence>
<dbReference type="Proteomes" id="UP000063964">
    <property type="component" value="Chromosome"/>
</dbReference>
<dbReference type="Gene3D" id="3.50.30.10">
    <property type="entry name" value="Phosphohistidine domain"/>
    <property type="match status" value="1"/>
</dbReference>
<dbReference type="GO" id="GO:0006094">
    <property type="term" value="P:gluconeogenesis"/>
    <property type="evidence" value="ECO:0007669"/>
    <property type="project" value="UniProtKB-UniPathway"/>
</dbReference>
<keyword evidence="9" id="KW-0547">Nucleotide-binding</keyword>
<evidence type="ECO:0000256" key="1">
    <source>
        <dbReference type="ARBA" id="ARBA00001946"/>
    </source>
</evidence>
<keyword evidence="12" id="KW-0460">Magnesium</keyword>
<dbReference type="KEGG" id="doa:AXF15_05770"/>
<dbReference type="GO" id="GO:0008986">
    <property type="term" value="F:pyruvate, water dikinase activity"/>
    <property type="evidence" value="ECO:0007669"/>
    <property type="project" value="UniProtKB-EC"/>
</dbReference>
<dbReference type="OrthoDB" id="9760711at2"/>
<dbReference type="InterPro" id="IPR008279">
    <property type="entry name" value="PEP-util_enz_mobile_dom"/>
</dbReference>
<evidence type="ECO:0000256" key="8">
    <source>
        <dbReference type="ARBA" id="ARBA00022723"/>
    </source>
</evidence>
<dbReference type="Gene3D" id="3.30.1490.20">
    <property type="entry name" value="ATP-grasp fold, A domain"/>
    <property type="match status" value="1"/>
</dbReference>
<dbReference type="SUPFAM" id="SSF52009">
    <property type="entry name" value="Phosphohistidine domain"/>
    <property type="match status" value="1"/>
</dbReference>
<evidence type="ECO:0000256" key="13">
    <source>
        <dbReference type="ARBA" id="ARBA00033470"/>
    </source>
</evidence>
<evidence type="ECO:0000256" key="4">
    <source>
        <dbReference type="ARBA" id="ARBA00007837"/>
    </source>
</evidence>
<dbReference type="GO" id="GO:0005524">
    <property type="term" value="F:ATP binding"/>
    <property type="evidence" value="ECO:0007669"/>
    <property type="project" value="UniProtKB-KW"/>
</dbReference>
<dbReference type="Pfam" id="PF00391">
    <property type="entry name" value="PEP-utilizers"/>
    <property type="match status" value="1"/>
</dbReference>
<reference evidence="18" key="1">
    <citation type="submission" date="2016-02" db="EMBL/GenBank/DDBJ databases">
        <authorList>
            <person name="Holder M.E."/>
            <person name="Ajami N.J."/>
            <person name="Petrosino J.F."/>
        </authorList>
    </citation>
    <scope>NUCLEOTIDE SEQUENCE [LARGE SCALE GENOMIC DNA]</scope>
    <source>
        <strain evidence="18">DSM 12838</strain>
    </source>
</reference>
<evidence type="ECO:0000256" key="6">
    <source>
        <dbReference type="ARBA" id="ARBA00021623"/>
    </source>
</evidence>
<accession>A0A120KNU1</accession>
<comment type="cofactor">
    <cofactor evidence="1">
        <name>Mg(2+)</name>
        <dbReference type="ChEBI" id="CHEBI:18420"/>
    </cofactor>
</comment>
<organism evidence="17 18">
    <name type="scientific">Desulfomicrobium orale DSM 12838</name>
    <dbReference type="NCBI Taxonomy" id="888061"/>
    <lineage>
        <taxon>Bacteria</taxon>
        <taxon>Pseudomonadati</taxon>
        <taxon>Thermodesulfobacteriota</taxon>
        <taxon>Desulfovibrionia</taxon>
        <taxon>Desulfovibrionales</taxon>
        <taxon>Desulfomicrobiaceae</taxon>
        <taxon>Desulfomicrobium</taxon>
    </lineage>
</organism>
<evidence type="ECO:0000259" key="15">
    <source>
        <dbReference type="Pfam" id="PF00391"/>
    </source>
</evidence>
<evidence type="ECO:0000256" key="5">
    <source>
        <dbReference type="ARBA" id="ARBA00011996"/>
    </source>
</evidence>
<evidence type="ECO:0000256" key="2">
    <source>
        <dbReference type="ARBA" id="ARBA00002988"/>
    </source>
</evidence>
<dbReference type="AlphaFoldDB" id="A0A120KNU1"/>
<keyword evidence="10" id="KW-0418">Kinase</keyword>
<comment type="catalytic activity">
    <reaction evidence="14">
        <text>pyruvate + ATP + H2O = phosphoenolpyruvate + AMP + phosphate + 2 H(+)</text>
        <dbReference type="Rhea" id="RHEA:11364"/>
        <dbReference type="ChEBI" id="CHEBI:15361"/>
        <dbReference type="ChEBI" id="CHEBI:15377"/>
        <dbReference type="ChEBI" id="CHEBI:15378"/>
        <dbReference type="ChEBI" id="CHEBI:30616"/>
        <dbReference type="ChEBI" id="CHEBI:43474"/>
        <dbReference type="ChEBI" id="CHEBI:58702"/>
        <dbReference type="ChEBI" id="CHEBI:456215"/>
        <dbReference type="EC" id="2.7.9.2"/>
    </reaction>
</comment>
<name>A0A120KNU1_9BACT</name>
<dbReference type="GO" id="GO:0046872">
    <property type="term" value="F:metal ion binding"/>
    <property type="evidence" value="ECO:0007669"/>
    <property type="project" value="UniProtKB-KW"/>
</dbReference>
<sequence length="883" mass="98081">MHLIQRIKNIFSPPSPLPPEDSAREEAQFKIRYQTFRRLLSANNAALDIMTELEEAARGHRHFGMHFLRSRATAATAKVYAIVENMRLLAPEKYEDLPGVMRSIQMEIQAELQVKTSGGQPGRILELSRITAADTADVGGKMANLGELRNVLHMTVPDGFAITARAYAEFMRQSDLWEEINCLVLGHSMAGYFAGDDRRRAEDEDAEEQNSSLLELCAKIQNMILAAPVPAGLEEEILSAYDRLCEREERGVRVALRSSALGEDSAGASFAGQHRSLLNLGRDSLIDGYKEIVASKYSPHAVSYRYMRGIRDDETSMAVGCLSMAESLAGGVAYTVNPLDREDTCIHIVSTWGVAKGVVDGTAACDQFTVEKKNPPEIVARSVPLKNMALVCSAAEGVRRMSVDERQQAEATLNDAQILQLAETAARVEAHYGCPQDIEWTFTPQGRLVLLQARPLEVRQSAKVPVPDTPPLFREGNTASPGAACGVVHIVRKDVDILTLPENPILVCVEASPKWAAVLNRCAGIITEQGSVAGHLANVAREFGVPALFGVREAPAHFTAGQEITLDADNTAVYAGQQQELLDGKPIKPGMMEGSPVFQTLLRVNRFITPLNLLNPDALDFKPANCRTLHDITRFCHEKSVQEMFSFGRDHNFSRSSKQLKTITPMQWWIINLDDGFIKETGGKTVPLDNIASIPMLAIWRGIVAFPWEGPPSLDGKGFLSVLFQSATNTNLEPAMASSYSEKNYFMISRQFCNLQSRFGYHFTSVEALAGPRPRENYIRFQFKGGAADYHRRERRTRFVGELLDEFGFQTRTREDALFARIDDCEQNFVEKRLEILGHLLIHTRQLDMIMSNEDAVLFYKNRILGQLHTIMGTQPQQPAGTQ</sequence>
<evidence type="ECO:0000256" key="11">
    <source>
        <dbReference type="ARBA" id="ARBA00022840"/>
    </source>
</evidence>
<evidence type="ECO:0000256" key="3">
    <source>
        <dbReference type="ARBA" id="ARBA00004742"/>
    </source>
</evidence>
<feature type="domain" description="PEP-utilising enzyme mobile" evidence="15">
    <location>
        <begin position="501"/>
        <end position="570"/>
    </location>
</feature>
<evidence type="ECO:0000256" key="10">
    <source>
        <dbReference type="ARBA" id="ARBA00022777"/>
    </source>
</evidence>
<dbReference type="PANTHER" id="PTHR43030">
    <property type="entry name" value="PHOSPHOENOLPYRUVATE SYNTHASE"/>
    <property type="match status" value="1"/>
</dbReference>
<dbReference type="EC" id="2.7.9.2" evidence="5"/>
<dbReference type="InterPro" id="IPR006319">
    <property type="entry name" value="PEP_synth"/>
</dbReference>
<keyword evidence="7" id="KW-0808">Transferase</keyword>
<protein>
    <recommendedName>
        <fullName evidence="6">Phosphoenolpyruvate synthase</fullName>
        <ecNumber evidence="5">2.7.9.2</ecNumber>
    </recommendedName>
    <alternativeName>
        <fullName evidence="13">Pyruvate, water dikinase</fullName>
    </alternativeName>
</protein>
<dbReference type="Pfam" id="PF01326">
    <property type="entry name" value="PPDK_N"/>
    <property type="match status" value="1"/>
</dbReference>
<evidence type="ECO:0000259" key="16">
    <source>
        <dbReference type="Pfam" id="PF01326"/>
    </source>
</evidence>
<comment type="function">
    <text evidence="2">Catalyzes the phosphorylation of pyruvate to phosphoenolpyruvate.</text>
</comment>
<dbReference type="PANTHER" id="PTHR43030:SF1">
    <property type="entry name" value="PHOSPHOENOLPYRUVATE SYNTHASE"/>
    <property type="match status" value="1"/>
</dbReference>
<dbReference type="RefSeq" id="WP_066604555.1">
    <property type="nucleotide sequence ID" value="NZ_CP014230.1"/>
</dbReference>
<dbReference type="EMBL" id="CP014230">
    <property type="protein sequence ID" value="AMD92659.1"/>
    <property type="molecule type" value="Genomic_DNA"/>
</dbReference>
<dbReference type="SUPFAM" id="SSF56059">
    <property type="entry name" value="Glutathione synthetase ATP-binding domain-like"/>
    <property type="match status" value="1"/>
</dbReference>
<comment type="similarity">
    <text evidence="4">Belongs to the PEP-utilizing enzyme family.</text>
</comment>
<dbReference type="UniPathway" id="UPA00138"/>
<dbReference type="InterPro" id="IPR013815">
    <property type="entry name" value="ATP_grasp_subdomain_1"/>
</dbReference>
<evidence type="ECO:0000256" key="9">
    <source>
        <dbReference type="ARBA" id="ARBA00022741"/>
    </source>
</evidence>
<feature type="domain" description="Pyruvate phosphate dikinase AMP/ATP-binding" evidence="16">
    <location>
        <begin position="137"/>
        <end position="464"/>
    </location>
</feature>
<evidence type="ECO:0000256" key="12">
    <source>
        <dbReference type="ARBA" id="ARBA00022842"/>
    </source>
</evidence>
<keyword evidence="11" id="KW-0067">ATP-binding</keyword>
<keyword evidence="8" id="KW-0479">Metal-binding</keyword>
<evidence type="ECO:0000313" key="18">
    <source>
        <dbReference type="Proteomes" id="UP000063964"/>
    </source>
</evidence>
<comment type="pathway">
    <text evidence="3">Carbohydrate biosynthesis; gluconeogenesis.</text>
</comment>